<name>A0A0C9NEF1_SPHPI</name>
<dbReference type="PANTHER" id="PTHR43133:SF63">
    <property type="entry name" value="RNA POLYMERASE SIGMA FACTOR FECI-RELATED"/>
    <property type="match status" value="1"/>
</dbReference>
<dbReference type="InterPro" id="IPR014284">
    <property type="entry name" value="RNA_pol_sigma-70_dom"/>
</dbReference>
<evidence type="ECO:0000259" key="7">
    <source>
        <dbReference type="Pfam" id="PF08281"/>
    </source>
</evidence>
<dbReference type="InterPro" id="IPR013249">
    <property type="entry name" value="RNA_pol_sigma70_r4_t2"/>
</dbReference>
<protein>
    <submittedName>
        <fullName evidence="8">DNA, contig: SP614</fullName>
    </submittedName>
</protein>
<dbReference type="InterPro" id="IPR013324">
    <property type="entry name" value="RNA_pol_sigma_r3/r4-like"/>
</dbReference>
<dbReference type="Proteomes" id="UP000032025">
    <property type="component" value="Unassembled WGS sequence"/>
</dbReference>
<evidence type="ECO:0000256" key="4">
    <source>
        <dbReference type="ARBA" id="ARBA00023163"/>
    </source>
</evidence>
<evidence type="ECO:0000256" key="3">
    <source>
        <dbReference type="ARBA" id="ARBA00023082"/>
    </source>
</evidence>
<keyword evidence="2" id="KW-0805">Transcription regulation</keyword>
<dbReference type="InterPro" id="IPR013325">
    <property type="entry name" value="RNA_pol_sigma_r2"/>
</dbReference>
<dbReference type="AlphaFoldDB" id="A0A0C9NEF1"/>
<dbReference type="GO" id="GO:0016987">
    <property type="term" value="F:sigma factor activity"/>
    <property type="evidence" value="ECO:0007669"/>
    <property type="project" value="UniProtKB-KW"/>
</dbReference>
<dbReference type="NCBIfam" id="TIGR02937">
    <property type="entry name" value="sigma70-ECF"/>
    <property type="match status" value="1"/>
</dbReference>
<sequence>MHPPCTARGRSEPHPVLGWGSFSRAEGSAKRPAFRPFCPVDTMTPTGIEAVFLANRDKLVRFLAARGAGDAAEDLVQDLWVKMAGRMDGPIANPLAYLYRAADMLMIDRYRSRRQAERRDQDWAEGQDQQEAGPEPPAERALVARQTAERVAATLAALGERPAHVFRRARVEGIPQRQIAAELGVSISTVESDLRMAAHALAALKDQIG</sequence>
<reference evidence="8 9" key="1">
    <citation type="submission" date="2014-08" db="EMBL/GenBank/DDBJ databases">
        <title>Whole genome shotgun sequence of Sphingomonas paucimobilis NBRC 13935.</title>
        <authorList>
            <person name="Hosoyama A."/>
            <person name="Hashimoto M."/>
            <person name="Hosoyama Y."/>
            <person name="Noguchi M."/>
            <person name="Uohara A."/>
            <person name="Ohji S."/>
            <person name="Katano-Makiyama Y."/>
            <person name="Ichikawa N."/>
            <person name="Kimura A."/>
            <person name="Yamazoe A."/>
            <person name="Fujita N."/>
        </authorList>
    </citation>
    <scope>NUCLEOTIDE SEQUENCE [LARGE SCALE GENOMIC DNA]</scope>
    <source>
        <strain evidence="8 9">NBRC 13935</strain>
    </source>
</reference>
<evidence type="ECO:0000313" key="8">
    <source>
        <dbReference type="EMBL" id="GAN13113.1"/>
    </source>
</evidence>
<feature type="domain" description="RNA polymerase sigma-70 region 2" evidence="6">
    <location>
        <begin position="55"/>
        <end position="114"/>
    </location>
</feature>
<dbReference type="Pfam" id="PF08281">
    <property type="entry name" value="Sigma70_r4_2"/>
    <property type="match status" value="1"/>
</dbReference>
<dbReference type="InterPro" id="IPR007627">
    <property type="entry name" value="RNA_pol_sigma70_r2"/>
</dbReference>
<dbReference type="InterPro" id="IPR036388">
    <property type="entry name" value="WH-like_DNA-bd_sf"/>
</dbReference>
<accession>A0A0C9NEF1</accession>
<dbReference type="Pfam" id="PF04542">
    <property type="entry name" value="Sigma70_r2"/>
    <property type="match status" value="1"/>
</dbReference>
<proteinExistence type="inferred from homology"/>
<dbReference type="GO" id="GO:0003677">
    <property type="term" value="F:DNA binding"/>
    <property type="evidence" value="ECO:0007669"/>
    <property type="project" value="InterPro"/>
</dbReference>
<keyword evidence="9" id="KW-1185">Reference proteome</keyword>
<dbReference type="PANTHER" id="PTHR43133">
    <property type="entry name" value="RNA POLYMERASE ECF-TYPE SIGMA FACTO"/>
    <property type="match status" value="1"/>
</dbReference>
<comment type="similarity">
    <text evidence="1">Belongs to the sigma-70 factor family. ECF subfamily.</text>
</comment>
<evidence type="ECO:0000256" key="2">
    <source>
        <dbReference type="ARBA" id="ARBA00023015"/>
    </source>
</evidence>
<keyword evidence="4" id="KW-0804">Transcription</keyword>
<gene>
    <name evidence="8" type="ORF">SP6_14_02700</name>
</gene>
<evidence type="ECO:0000256" key="5">
    <source>
        <dbReference type="SAM" id="MobiDB-lite"/>
    </source>
</evidence>
<evidence type="ECO:0000313" key="9">
    <source>
        <dbReference type="Proteomes" id="UP000032025"/>
    </source>
</evidence>
<dbReference type="SUPFAM" id="SSF88659">
    <property type="entry name" value="Sigma3 and sigma4 domains of RNA polymerase sigma factors"/>
    <property type="match status" value="1"/>
</dbReference>
<dbReference type="EMBL" id="BBJS01000014">
    <property type="protein sequence ID" value="GAN13113.1"/>
    <property type="molecule type" value="Genomic_DNA"/>
</dbReference>
<dbReference type="Gene3D" id="1.10.1740.10">
    <property type="match status" value="1"/>
</dbReference>
<dbReference type="GO" id="GO:0006352">
    <property type="term" value="P:DNA-templated transcription initiation"/>
    <property type="evidence" value="ECO:0007669"/>
    <property type="project" value="InterPro"/>
</dbReference>
<dbReference type="InterPro" id="IPR039425">
    <property type="entry name" value="RNA_pol_sigma-70-like"/>
</dbReference>
<organism evidence="8 9">
    <name type="scientific">Sphingomonas paucimobilis NBRC 13935</name>
    <dbReference type="NCBI Taxonomy" id="1219050"/>
    <lineage>
        <taxon>Bacteria</taxon>
        <taxon>Pseudomonadati</taxon>
        <taxon>Pseudomonadota</taxon>
        <taxon>Alphaproteobacteria</taxon>
        <taxon>Sphingomonadales</taxon>
        <taxon>Sphingomonadaceae</taxon>
        <taxon>Sphingomonas</taxon>
    </lineage>
</organism>
<dbReference type="Gene3D" id="1.10.10.10">
    <property type="entry name" value="Winged helix-like DNA-binding domain superfamily/Winged helix DNA-binding domain"/>
    <property type="match status" value="1"/>
</dbReference>
<feature type="domain" description="RNA polymerase sigma factor 70 region 4 type 2" evidence="7">
    <location>
        <begin position="149"/>
        <end position="197"/>
    </location>
</feature>
<feature type="region of interest" description="Disordered" evidence="5">
    <location>
        <begin position="117"/>
        <end position="140"/>
    </location>
</feature>
<evidence type="ECO:0000259" key="6">
    <source>
        <dbReference type="Pfam" id="PF04542"/>
    </source>
</evidence>
<evidence type="ECO:0000256" key="1">
    <source>
        <dbReference type="ARBA" id="ARBA00010641"/>
    </source>
</evidence>
<dbReference type="SUPFAM" id="SSF88946">
    <property type="entry name" value="Sigma2 domain of RNA polymerase sigma factors"/>
    <property type="match status" value="1"/>
</dbReference>
<keyword evidence="3" id="KW-0731">Sigma factor</keyword>
<comment type="caution">
    <text evidence="8">The sequence shown here is derived from an EMBL/GenBank/DDBJ whole genome shotgun (WGS) entry which is preliminary data.</text>
</comment>